<feature type="region of interest" description="Disordered" evidence="1">
    <location>
        <begin position="1"/>
        <end position="25"/>
    </location>
</feature>
<evidence type="ECO:0000313" key="3">
    <source>
        <dbReference type="EMBL" id="MDX3134618.1"/>
    </source>
</evidence>
<dbReference type="Pfam" id="PF04149">
    <property type="entry name" value="DUF397"/>
    <property type="match status" value="1"/>
</dbReference>
<accession>A0AAJ2PWL7</accession>
<feature type="domain" description="DUF397" evidence="2">
    <location>
        <begin position="35"/>
        <end position="71"/>
    </location>
</feature>
<sequence length="72" mass="7903">MGLVRVRQRRHRAHHPLCPRTVKGTDVPDALRRQTSSFSGADAGDTCVELVPTSSAIHIRESDTPTTHLTTT</sequence>
<comment type="caution">
    <text evidence="3">The sequence shown here is derived from an EMBL/GenBank/DDBJ whole genome shotgun (WGS) entry which is preliminary data.</text>
</comment>
<name>A0AAJ2PWL7_9ACTN</name>
<evidence type="ECO:0000313" key="4">
    <source>
        <dbReference type="Proteomes" id="UP001273589"/>
    </source>
</evidence>
<dbReference type="RefSeq" id="WP_408995098.1">
    <property type="nucleotide sequence ID" value="NZ_JARAWN010000307.1"/>
</dbReference>
<feature type="compositionally biased region" description="Basic residues" evidence="1">
    <location>
        <begin position="1"/>
        <end position="17"/>
    </location>
</feature>
<proteinExistence type="predicted"/>
<protein>
    <submittedName>
        <fullName evidence="3">DUF397 domain-containing protein</fullName>
    </submittedName>
</protein>
<dbReference type="InterPro" id="IPR007278">
    <property type="entry name" value="DUF397"/>
</dbReference>
<evidence type="ECO:0000256" key="1">
    <source>
        <dbReference type="SAM" id="MobiDB-lite"/>
    </source>
</evidence>
<organism evidence="3 4">
    <name type="scientific">Streptomyces europaeiscabiei</name>
    <dbReference type="NCBI Taxonomy" id="146819"/>
    <lineage>
        <taxon>Bacteria</taxon>
        <taxon>Bacillati</taxon>
        <taxon>Actinomycetota</taxon>
        <taxon>Actinomycetes</taxon>
        <taxon>Kitasatosporales</taxon>
        <taxon>Streptomycetaceae</taxon>
        <taxon>Streptomyces</taxon>
    </lineage>
</organism>
<dbReference type="AlphaFoldDB" id="A0AAJ2PWL7"/>
<dbReference type="EMBL" id="JARAWN010000307">
    <property type="protein sequence ID" value="MDX3134618.1"/>
    <property type="molecule type" value="Genomic_DNA"/>
</dbReference>
<evidence type="ECO:0000259" key="2">
    <source>
        <dbReference type="Pfam" id="PF04149"/>
    </source>
</evidence>
<reference evidence="3" key="1">
    <citation type="journal article" date="2023" name="Microb. Genom.">
        <title>Mesoterricola silvestris gen. nov., sp. nov., Mesoterricola sediminis sp. nov., Geothrix oryzae sp. nov., Geothrix edaphica sp. nov., Geothrix rubra sp. nov., and Geothrix limicola sp. nov., six novel members of Acidobacteriota isolated from soils.</title>
        <authorList>
            <person name="Weisberg A.J."/>
            <person name="Pearce E."/>
            <person name="Kramer C.G."/>
            <person name="Chang J.H."/>
            <person name="Clarke C.R."/>
        </authorList>
    </citation>
    <scope>NUCLEOTIDE SEQUENCE</scope>
    <source>
        <strain evidence="3">ND06-05F</strain>
    </source>
</reference>
<feature type="non-terminal residue" evidence="3">
    <location>
        <position position="72"/>
    </location>
</feature>
<dbReference type="Proteomes" id="UP001273589">
    <property type="component" value="Unassembled WGS sequence"/>
</dbReference>
<gene>
    <name evidence="3" type="ORF">PV367_33635</name>
</gene>